<keyword evidence="1" id="KW-0560">Oxidoreductase</keyword>
<sequence length="431" mass="48039">MVKTVRPDNYFNAATNYYVATQNQTLSFPELAGTQEADVCIIGAGLTGLNAAIELRQRGYSVTVLDAQTVAWGGSGRNGGQCLVGYCLGLREVDETYGQAWGKQLWDLSVEAVDIVRERIQHHQIDCDFQPGYIELALNSAQQKELQSWHALKQGRYQYPDAQWWDKAQVAEVANTDRYLGGLYDPNSAHIHTLNYTLGLARAAKQMGVRIYEHTPATRLVKGQPHAVITPQGRVNTPRVLLACNAYLEGLHRQAQAKVLPVASFIAVTEPLGERMPITNRMAMSDLNNCLDYFRPTVDGRLLFGGVNHPFNHEYKDSAQRLHRRMTKVFPQLSQVKMDYHWGGMFAVTRSYMPHIAHLGNDIYTAHGYTGHGVGLTNIAGRVVAEAIDGQASRFDVFARLKHGWIPTPKMLRSPALALAIWKAKLEDLLG</sequence>
<dbReference type="Gene3D" id="3.30.9.10">
    <property type="entry name" value="D-Amino Acid Oxidase, subunit A, domain 2"/>
    <property type="match status" value="1"/>
</dbReference>
<dbReference type="Gene3D" id="3.50.50.60">
    <property type="entry name" value="FAD/NAD(P)-binding domain"/>
    <property type="match status" value="1"/>
</dbReference>
<dbReference type="InterPro" id="IPR036188">
    <property type="entry name" value="FAD/NAD-bd_sf"/>
</dbReference>
<gene>
    <name evidence="3" type="ORF">N8M53_08030</name>
</gene>
<dbReference type="AlphaFoldDB" id="A0AA47KJ44"/>
<dbReference type="PANTHER" id="PTHR13847">
    <property type="entry name" value="SARCOSINE DEHYDROGENASE-RELATED"/>
    <property type="match status" value="1"/>
</dbReference>
<dbReference type="GO" id="GO:0005737">
    <property type="term" value="C:cytoplasm"/>
    <property type="evidence" value="ECO:0007669"/>
    <property type="project" value="TreeGrafter"/>
</dbReference>
<reference evidence="3" key="1">
    <citation type="submission" date="2022-09" db="EMBL/GenBank/DDBJ databases">
        <authorList>
            <person name="Li Z.-J."/>
        </authorList>
    </citation>
    <scope>NUCLEOTIDE SEQUENCE</scope>
    <source>
        <strain evidence="3">TGB11</strain>
    </source>
</reference>
<dbReference type="Proteomes" id="UP001164748">
    <property type="component" value="Chromosome"/>
</dbReference>
<evidence type="ECO:0000313" key="3">
    <source>
        <dbReference type="EMBL" id="WBA07798.1"/>
    </source>
</evidence>
<dbReference type="Pfam" id="PF01266">
    <property type="entry name" value="DAO"/>
    <property type="match status" value="1"/>
</dbReference>
<dbReference type="SUPFAM" id="SSF51905">
    <property type="entry name" value="FAD/NAD(P)-binding domain"/>
    <property type="match status" value="1"/>
</dbReference>
<dbReference type="InterPro" id="IPR006076">
    <property type="entry name" value="FAD-dep_OxRdtase"/>
</dbReference>
<dbReference type="PANTHER" id="PTHR13847:SF281">
    <property type="entry name" value="FAD DEPENDENT OXIDOREDUCTASE DOMAIN-CONTAINING PROTEIN"/>
    <property type="match status" value="1"/>
</dbReference>
<dbReference type="EMBL" id="CP114588">
    <property type="protein sequence ID" value="WBA07798.1"/>
    <property type="molecule type" value="Genomic_DNA"/>
</dbReference>
<name>A0AA47KJ44_9GAMM</name>
<dbReference type="RefSeq" id="WP_269578392.1">
    <property type="nucleotide sequence ID" value="NZ_CP114588.1"/>
</dbReference>
<evidence type="ECO:0000259" key="2">
    <source>
        <dbReference type="Pfam" id="PF01266"/>
    </source>
</evidence>
<feature type="domain" description="FAD dependent oxidoreductase" evidence="2">
    <location>
        <begin position="38"/>
        <end position="386"/>
    </location>
</feature>
<organism evidence="3 4">
    <name type="scientific">Salinivibrio kushneri</name>
    <dbReference type="NCBI Taxonomy" id="1908198"/>
    <lineage>
        <taxon>Bacteria</taxon>
        <taxon>Pseudomonadati</taxon>
        <taxon>Pseudomonadota</taxon>
        <taxon>Gammaproteobacteria</taxon>
        <taxon>Vibrionales</taxon>
        <taxon>Vibrionaceae</taxon>
        <taxon>Salinivibrio</taxon>
    </lineage>
</organism>
<evidence type="ECO:0000313" key="4">
    <source>
        <dbReference type="Proteomes" id="UP001164748"/>
    </source>
</evidence>
<accession>A0AA47KJ44</accession>
<proteinExistence type="predicted"/>
<dbReference type="GO" id="GO:0016491">
    <property type="term" value="F:oxidoreductase activity"/>
    <property type="evidence" value="ECO:0007669"/>
    <property type="project" value="UniProtKB-KW"/>
</dbReference>
<protein>
    <submittedName>
        <fullName evidence="3">FAD-binding oxidoreductase</fullName>
    </submittedName>
</protein>
<evidence type="ECO:0000256" key="1">
    <source>
        <dbReference type="ARBA" id="ARBA00023002"/>
    </source>
</evidence>